<organism evidence="1 2">
    <name type="scientific">Aequorivita viscosa</name>
    <dbReference type="NCBI Taxonomy" id="797419"/>
    <lineage>
        <taxon>Bacteria</taxon>
        <taxon>Pseudomonadati</taxon>
        <taxon>Bacteroidota</taxon>
        <taxon>Flavobacteriia</taxon>
        <taxon>Flavobacteriales</taxon>
        <taxon>Flavobacteriaceae</taxon>
        <taxon>Aequorivita</taxon>
    </lineage>
</organism>
<dbReference type="RefSeq" id="WP_143036883.1">
    <property type="nucleotide sequence ID" value="NZ_FNNS01000024.1"/>
</dbReference>
<evidence type="ECO:0000313" key="2">
    <source>
        <dbReference type="Proteomes" id="UP000184172"/>
    </source>
</evidence>
<accession>A0A1M6M2B2</accession>
<dbReference type="STRING" id="797419.SAMN05216556_12431"/>
<evidence type="ECO:0000313" key="1">
    <source>
        <dbReference type="EMBL" id="SHJ77612.1"/>
    </source>
</evidence>
<dbReference type="OrthoDB" id="1050688at2"/>
<name>A0A1M6M2B2_9FLAO</name>
<reference evidence="2" key="1">
    <citation type="submission" date="2016-11" db="EMBL/GenBank/DDBJ databases">
        <authorList>
            <person name="Varghese N."/>
            <person name="Submissions S."/>
        </authorList>
    </citation>
    <scope>NUCLEOTIDE SEQUENCE [LARGE SCALE GENOMIC DNA]</scope>
    <source>
        <strain evidence="2">DSM 26349</strain>
    </source>
</reference>
<gene>
    <name evidence="1" type="ORF">SAMN04487908_12529</name>
</gene>
<dbReference type="EMBL" id="FQYV01000025">
    <property type="protein sequence ID" value="SHJ77612.1"/>
    <property type="molecule type" value="Genomic_DNA"/>
</dbReference>
<proteinExistence type="predicted"/>
<keyword evidence="2" id="KW-1185">Reference proteome</keyword>
<dbReference type="AlphaFoldDB" id="A0A1M6M2B2"/>
<protein>
    <submittedName>
        <fullName evidence="1">Uncharacterized protein</fullName>
    </submittedName>
</protein>
<dbReference type="Proteomes" id="UP000184172">
    <property type="component" value="Unassembled WGS sequence"/>
</dbReference>
<sequence>MVKKTDDDFDRIVKTDSDGNAKIKGEGFLGFLVPKSERGKEKVAVDKISKGILKDGLNLKENNGSFDVNGEGQPTLKEFDTFISEFSDYIGKEIAGVRLGRDKNSNDVDRVLTYKYEKVPGRNLKRLEVGLPEVS</sequence>